<evidence type="ECO:0000256" key="5">
    <source>
        <dbReference type="ARBA" id="ARBA00012723"/>
    </source>
</evidence>
<dbReference type="GO" id="GO:0006457">
    <property type="term" value="P:protein folding"/>
    <property type="evidence" value="ECO:0007669"/>
    <property type="project" value="TreeGrafter"/>
</dbReference>
<comment type="function">
    <text evidence="2">Participates in the folding of proteins containing disulfide bonds, may be involved in glycosylation, prolyl hydroxylation and triglyceride transfer.</text>
</comment>
<evidence type="ECO:0000256" key="9">
    <source>
        <dbReference type="ARBA" id="ARBA00039846"/>
    </source>
</evidence>
<feature type="signal peptide" evidence="10">
    <location>
        <begin position="1"/>
        <end position="20"/>
    </location>
</feature>
<dbReference type="InterPro" id="IPR036249">
    <property type="entry name" value="Thioredoxin-like_sf"/>
</dbReference>
<evidence type="ECO:0000256" key="8">
    <source>
        <dbReference type="ARBA" id="ARBA00023284"/>
    </source>
</evidence>
<evidence type="ECO:0000259" key="11">
    <source>
        <dbReference type="Pfam" id="PF00085"/>
    </source>
</evidence>
<feature type="chain" id="PRO_5042965726" description="Protein disulfide-isomerase" evidence="10">
    <location>
        <begin position="21"/>
        <end position="345"/>
    </location>
</feature>
<dbReference type="CDD" id="cd02961">
    <property type="entry name" value="PDI_a_family"/>
    <property type="match status" value="1"/>
</dbReference>
<dbReference type="GO" id="GO:0005788">
    <property type="term" value="C:endoplasmic reticulum lumen"/>
    <property type="evidence" value="ECO:0007669"/>
    <property type="project" value="UniProtKB-SubCell"/>
</dbReference>
<dbReference type="Pfam" id="PF13848">
    <property type="entry name" value="Thioredoxin_6"/>
    <property type="match status" value="1"/>
</dbReference>
<evidence type="ECO:0000256" key="2">
    <source>
        <dbReference type="ARBA" id="ARBA00002692"/>
    </source>
</evidence>
<dbReference type="Gene3D" id="3.40.30.10">
    <property type="entry name" value="Glutaredoxin"/>
    <property type="match status" value="2"/>
</dbReference>
<gene>
    <name evidence="12" type="ORF">QBC36DRAFT_323560</name>
</gene>
<comment type="caution">
    <text evidence="12">The sequence shown here is derived from an EMBL/GenBank/DDBJ whole genome shotgun (WGS) entry which is preliminary data.</text>
</comment>
<keyword evidence="8" id="KW-0676">Redox-active center</keyword>
<reference evidence="12" key="1">
    <citation type="journal article" date="2023" name="Mol. Phylogenet. Evol.">
        <title>Genome-scale phylogeny and comparative genomics of the fungal order Sordariales.</title>
        <authorList>
            <person name="Hensen N."/>
            <person name="Bonometti L."/>
            <person name="Westerberg I."/>
            <person name="Brannstrom I.O."/>
            <person name="Guillou S."/>
            <person name="Cros-Aarteil S."/>
            <person name="Calhoun S."/>
            <person name="Haridas S."/>
            <person name="Kuo A."/>
            <person name="Mondo S."/>
            <person name="Pangilinan J."/>
            <person name="Riley R."/>
            <person name="LaButti K."/>
            <person name="Andreopoulos B."/>
            <person name="Lipzen A."/>
            <person name="Chen C."/>
            <person name="Yan M."/>
            <person name="Daum C."/>
            <person name="Ng V."/>
            <person name="Clum A."/>
            <person name="Steindorff A."/>
            <person name="Ohm R.A."/>
            <person name="Martin F."/>
            <person name="Silar P."/>
            <person name="Natvig D.O."/>
            <person name="Lalanne C."/>
            <person name="Gautier V."/>
            <person name="Ament-Velasquez S.L."/>
            <person name="Kruys A."/>
            <person name="Hutchinson M.I."/>
            <person name="Powell A.J."/>
            <person name="Barry K."/>
            <person name="Miller A.N."/>
            <person name="Grigoriev I.V."/>
            <person name="Debuchy R."/>
            <person name="Gladieux P."/>
            <person name="Hiltunen Thoren M."/>
            <person name="Johannesson H."/>
        </authorList>
    </citation>
    <scope>NUCLEOTIDE SEQUENCE</scope>
    <source>
        <strain evidence="12">CBS 892.96</strain>
    </source>
</reference>
<keyword evidence="6" id="KW-0256">Endoplasmic reticulum</keyword>
<dbReference type="SUPFAM" id="SSF52833">
    <property type="entry name" value="Thioredoxin-like"/>
    <property type="match status" value="2"/>
</dbReference>
<organism evidence="12 13">
    <name type="scientific">Triangularia setosa</name>
    <dbReference type="NCBI Taxonomy" id="2587417"/>
    <lineage>
        <taxon>Eukaryota</taxon>
        <taxon>Fungi</taxon>
        <taxon>Dikarya</taxon>
        <taxon>Ascomycota</taxon>
        <taxon>Pezizomycotina</taxon>
        <taxon>Sordariomycetes</taxon>
        <taxon>Sordariomycetidae</taxon>
        <taxon>Sordariales</taxon>
        <taxon>Podosporaceae</taxon>
        <taxon>Triangularia</taxon>
    </lineage>
</organism>
<dbReference type="CDD" id="cd02982">
    <property type="entry name" value="PDI_b'_family"/>
    <property type="match status" value="1"/>
</dbReference>
<comment type="catalytic activity">
    <reaction evidence="1">
        <text>Catalyzes the rearrangement of -S-S- bonds in proteins.</text>
        <dbReference type="EC" id="5.3.4.1"/>
    </reaction>
</comment>
<evidence type="ECO:0000256" key="4">
    <source>
        <dbReference type="ARBA" id="ARBA00006347"/>
    </source>
</evidence>
<dbReference type="Pfam" id="PF00085">
    <property type="entry name" value="Thioredoxin"/>
    <property type="match status" value="1"/>
</dbReference>
<accession>A0AAN6WBK1</accession>
<dbReference type="GO" id="GO:0003756">
    <property type="term" value="F:protein disulfide isomerase activity"/>
    <property type="evidence" value="ECO:0007669"/>
    <property type="project" value="UniProtKB-EC"/>
</dbReference>
<dbReference type="EMBL" id="MU866126">
    <property type="protein sequence ID" value="KAK4178979.1"/>
    <property type="molecule type" value="Genomic_DNA"/>
</dbReference>
<evidence type="ECO:0000313" key="12">
    <source>
        <dbReference type="EMBL" id="KAK4178979.1"/>
    </source>
</evidence>
<evidence type="ECO:0000256" key="7">
    <source>
        <dbReference type="ARBA" id="ARBA00023235"/>
    </source>
</evidence>
<dbReference type="Proteomes" id="UP001302321">
    <property type="component" value="Unassembled WGS sequence"/>
</dbReference>
<reference evidence="12" key="2">
    <citation type="submission" date="2023-05" db="EMBL/GenBank/DDBJ databases">
        <authorList>
            <consortium name="Lawrence Berkeley National Laboratory"/>
            <person name="Steindorff A."/>
            <person name="Hensen N."/>
            <person name="Bonometti L."/>
            <person name="Westerberg I."/>
            <person name="Brannstrom I.O."/>
            <person name="Guillou S."/>
            <person name="Cros-Aarteil S."/>
            <person name="Calhoun S."/>
            <person name="Haridas S."/>
            <person name="Kuo A."/>
            <person name="Mondo S."/>
            <person name="Pangilinan J."/>
            <person name="Riley R."/>
            <person name="Labutti K."/>
            <person name="Andreopoulos B."/>
            <person name="Lipzen A."/>
            <person name="Chen C."/>
            <person name="Yanf M."/>
            <person name="Daum C."/>
            <person name="Ng V."/>
            <person name="Clum A."/>
            <person name="Ohm R."/>
            <person name="Martin F."/>
            <person name="Silar P."/>
            <person name="Natvig D."/>
            <person name="Lalanne C."/>
            <person name="Gautier V."/>
            <person name="Ament-Velasquez S.L."/>
            <person name="Kruys A."/>
            <person name="Hutchinson M.I."/>
            <person name="Powell A.J."/>
            <person name="Barry K."/>
            <person name="Miller A.N."/>
            <person name="Grigoriev I.V."/>
            <person name="Debuchy R."/>
            <person name="Gladieux P."/>
            <person name="Thoren M.H."/>
            <person name="Johannesson H."/>
        </authorList>
    </citation>
    <scope>NUCLEOTIDE SEQUENCE</scope>
    <source>
        <strain evidence="12">CBS 892.96</strain>
    </source>
</reference>
<comment type="subcellular location">
    <subcellularLocation>
        <location evidence="3">Endoplasmic reticulum lumen</location>
    </subcellularLocation>
</comment>
<evidence type="ECO:0000256" key="3">
    <source>
        <dbReference type="ARBA" id="ARBA00004319"/>
    </source>
</evidence>
<evidence type="ECO:0000256" key="1">
    <source>
        <dbReference type="ARBA" id="ARBA00001182"/>
    </source>
</evidence>
<comment type="similarity">
    <text evidence="4">Belongs to the protein disulfide isomerase family.</text>
</comment>
<evidence type="ECO:0000256" key="6">
    <source>
        <dbReference type="ARBA" id="ARBA00022824"/>
    </source>
</evidence>
<dbReference type="PANTHER" id="PTHR18929">
    <property type="entry name" value="PROTEIN DISULFIDE ISOMERASE"/>
    <property type="match status" value="1"/>
</dbReference>
<evidence type="ECO:0000256" key="10">
    <source>
        <dbReference type="SAM" id="SignalP"/>
    </source>
</evidence>
<protein>
    <recommendedName>
        <fullName evidence="9">Protein disulfide-isomerase</fullName>
        <ecNumber evidence="5">5.3.4.1</ecNumber>
    </recommendedName>
</protein>
<dbReference type="PANTHER" id="PTHR18929:SF132">
    <property type="entry name" value="PROTEIN DISULFIDE-ISOMERASE A3"/>
    <property type="match status" value="1"/>
</dbReference>
<feature type="domain" description="Thioredoxin" evidence="11">
    <location>
        <begin position="26"/>
        <end position="119"/>
    </location>
</feature>
<proteinExistence type="inferred from homology"/>
<name>A0AAN6WBK1_9PEZI</name>
<dbReference type="AlphaFoldDB" id="A0AAN6WBK1"/>
<evidence type="ECO:0000313" key="13">
    <source>
        <dbReference type="Proteomes" id="UP001302321"/>
    </source>
</evidence>
<dbReference type="EC" id="5.3.4.1" evidence="5"/>
<keyword evidence="13" id="KW-1185">Reference proteome</keyword>
<dbReference type="GO" id="GO:0034976">
    <property type="term" value="P:response to endoplasmic reticulum stress"/>
    <property type="evidence" value="ECO:0007669"/>
    <property type="project" value="TreeGrafter"/>
</dbReference>
<keyword evidence="7" id="KW-0413">Isomerase</keyword>
<sequence length="345" mass="39225">MRELTWKLCTLALWLPSILAWSHLDGKELKSTLESRDQTLVAFVLPDEENSQALEPEWATLQKQDQENLYISIDCSKEGKLCQQYNVRSCPTIRLYKHDGAYTSYRGSRTSKPIKSFVQRQNRPVVSYVNDKSMPSFQTSDDITFIGHFGPTEKQSREDFTKLAKRYHDRFSFAIASYVVPKLLVECFNNLDETSLSATSNDLASPGALHDFILSCSAPLVPEMTRRNEMEFFGTGKSIVYFFSLSQQAREKFVSEIRPLAKKYDEYLHFVTIDAKEYADAAKMMGLQGDGTGLSVQNPNNGDVFPYRRKEALSAGVVEAFLGDIIQGKVKPWRGEQHEQGHDEL</sequence>
<dbReference type="InterPro" id="IPR013766">
    <property type="entry name" value="Thioredoxin_domain"/>
</dbReference>
<keyword evidence="10" id="KW-0732">Signal</keyword>